<accession>A0A0R3UP23</accession>
<keyword evidence="2" id="KW-1185">Reference proteome</keyword>
<reference evidence="1 2" key="2">
    <citation type="submission" date="2018-10" db="EMBL/GenBank/DDBJ databases">
        <authorList>
            <consortium name="Pathogen Informatics"/>
        </authorList>
    </citation>
    <scope>NUCLEOTIDE SEQUENCE [LARGE SCALE GENOMIC DNA]</scope>
</reference>
<evidence type="ECO:0000313" key="2">
    <source>
        <dbReference type="Proteomes" id="UP000267029"/>
    </source>
</evidence>
<sequence>MQEGQEADHLACAIKNYLLIDFLWDKRGARVPACGGGGGGVSFGEMRQRHLHPINVPPRSQKWFNFRGNVP</sequence>
<gene>
    <name evidence="1" type="ORF">MCOS_LOCUS9579</name>
</gene>
<evidence type="ECO:0000313" key="1">
    <source>
        <dbReference type="EMBL" id="VDD83576.1"/>
    </source>
</evidence>
<proteinExistence type="predicted"/>
<organism evidence="3">
    <name type="scientific">Mesocestoides corti</name>
    <name type="common">Flatworm</name>
    <dbReference type="NCBI Taxonomy" id="53468"/>
    <lineage>
        <taxon>Eukaryota</taxon>
        <taxon>Metazoa</taxon>
        <taxon>Spiralia</taxon>
        <taxon>Lophotrochozoa</taxon>
        <taxon>Platyhelminthes</taxon>
        <taxon>Cestoda</taxon>
        <taxon>Eucestoda</taxon>
        <taxon>Cyclophyllidea</taxon>
        <taxon>Mesocestoididae</taxon>
        <taxon>Mesocestoides</taxon>
    </lineage>
</organism>
<reference evidence="3" key="1">
    <citation type="submission" date="2017-02" db="UniProtKB">
        <authorList>
            <consortium name="WormBaseParasite"/>
        </authorList>
    </citation>
    <scope>IDENTIFICATION</scope>
</reference>
<dbReference type="AlphaFoldDB" id="A0A0R3UP23"/>
<protein>
    <submittedName>
        <fullName evidence="1 3">Uncharacterized protein</fullName>
    </submittedName>
</protein>
<dbReference type="WBParaSite" id="MCOS_0000957801-mRNA-1">
    <property type="protein sequence ID" value="MCOS_0000957801-mRNA-1"/>
    <property type="gene ID" value="MCOS_0000957801"/>
</dbReference>
<evidence type="ECO:0000313" key="3">
    <source>
        <dbReference type="WBParaSite" id="MCOS_0000957801-mRNA-1"/>
    </source>
</evidence>
<name>A0A0R3UP23_MESCO</name>
<dbReference type="EMBL" id="UXSR01005768">
    <property type="protein sequence ID" value="VDD83576.1"/>
    <property type="molecule type" value="Genomic_DNA"/>
</dbReference>
<dbReference type="Proteomes" id="UP000267029">
    <property type="component" value="Unassembled WGS sequence"/>
</dbReference>